<dbReference type="EMBL" id="KB467854">
    <property type="protein sequence ID" value="PCH35766.1"/>
    <property type="molecule type" value="Genomic_DNA"/>
</dbReference>
<evidence type="ECO:0000313" key="3">
    <source>
        <dbReference type="Proteomes" id="UP000218811"/>
    </source>
</evidence>
<dbReference type="Proteomes" id="UP000218811">
    <property type="component" value="Unassembled WGS sequence"/>
</dbReference>
<protein>
    <submittedName>
        <fullName evidence="2">Uncharacterized protein</fullName>
    </submittedName>
</protein>
<evidence type="ECO:0000313" key="2">
    <source>
        <dbReference type="EMBL" id="PCH35766.1"/>
    </source>
</evidence>
<sequence length="183" mass="19282">RPALCKGEKSGASLGLMVLLCALPTLLSMPSQQSALPQTLPLSFTHPSSALASSALDMHSFLQSGPELDWSLGGVGADTDLSFDFDLGSSDERSRIASAAAAAAVSMSNRRLELVGVGRRLSQMYGNLQMPVPAVPCAPRIYPRSRRHVRGGAMGPYRVKSRTAIGDVGRRHLAELPDVAGGK</sequence>
<accession>A0A2H3J0Q5</accession>
<feature type="signal peptide" evidence="1">
    <location>
        <begin position="1"/>
        <end position="28"/>
    </location>
</feature>
<organism evidence="2 3">
    <name type="scientific">Wolfiporia cocos (strain MD-104)</name>
    <name type="common">Brown rot fungus</name>
    <dbReference type="NCBI Taxonomy" id="742152"/>
    <lineage>
        <taxon>Eukaryota</taxon>
        <taxon>Fungi</taxon>
        <taxon>Dikarya</taxon>
        <taxon>Basidiomycota</taxon>
        <taxon>Agaricomycotina</taxon>
        <taxon>Agaricomycetes</taxon>
        <taxon>Polyporales</taxon>
        <taxon>Phaeolaceae</taxon>
        <taxon>Wolfiporia</taxon>
    </lineage>
</organism>
<evidence type="ECO:0000256" key="1">
    <source>
        <dbReference type="SAM" id="SignalP"/>
    </source>
</evidence>
<name>A0A2H3J0Q5_WOLCO</name>
<keyword evidence="1" id="KW-0732">Signal</keyword>
<feature type="non-terminal residue" evidence="2">
    <location>
        <position position="1"/>
    </location>
</feature>
<feature type="chain" id="PRO_5013910799" evidence="1">
    <location>
        <begin position="29"/>
        <end position="183"/>
    </location>
</feature>
<dbReference type="OrthoDB" id="674948at2759"/>
<proteinExistence type="predicted"/>
<reference evidence="2 3" key="1">
    <citation type="journal article" date="2012" name="Science">
        <title>The Paleozoic origin of enzymatic lignin decomposition reconstructed from 31 fungal genomes.</title>
        <authorList>
            <person name="Floudas D."/>
            <person name="Binder M."/>
            <person name="Riley R."/>
            <person name="Barry K."/>
            <person name="Blanchette R.A."/>
            <person name="Henrissat B."/>
            <person name="Martinez A.T."/>
            <person name="Otillar R."/>
            <person name="Spatafora J.W."/>
            <person name="Yadav J.S."/>
            <person name="Aerts A."/>
            <person name="Benoit I."/>
            <person name="Boyd A."/>
            <person name="Carlson A."/>
            <person name="Copeland A."/>
            <person name="Coutinho P.M."/>
            <person name="de Vries R.P."/>
            <person name="Ferreira P."/>
            <person name="Findley K."/>
            <person name="Foster B."/>
            <person name="Gaskell J."/>
            <person name="Glotzer D."/>
            <person name="Gorecki P."/>
            <person name="Heitman J."/>
            <person name="Hesse C."/>
            <person name="Hori C."/>
            <person name="Igarashi K."/>
            <person name="Jurgens J.A."/>
            <person name="Kallen N."/>
            <person name="Kersten P."/>
            <person name="Kohler A."/>
            <person name="Kuees U."/>
            <person name="Kumar T.K.A."/>
            <person name="Kuo A."/>
            <person name="LaButti K."/>
            <person name="Larrondo L.F."/>
            <person name="Lindquist E."/>
            <person name="Ling A."/>
            <person name="Lombard V."/>
            <person name="Lucas S."/>
            <person name="Lundell T."/>
            <person name="Martin R."/>
            <person name="McLaughlin D.J."/>
            <person name="Morgenstern I."/>
            <person name="Morin E."/>
            <person name="Murat C."/>
            <person name="Nagy L.G."/>
            <person name="Nolan M."/>
            <person name="Ohm R.A."/>
            <person name="Patyshakuliyeva A."/>
            <person name="Rokas A."/>
            <person name="Ruiz-Duenas F.J."/>
            <person name="Sabat G."/>
            <person name="Salamov A."/>
            <person name="Samejima M."/>
            <person name="Schmutz J."/>
            <person name="Slot J.C."/>
            <person name="St John F."/>
            <person name="Stenlid J."/>
            <person name="Sun H."/>
            <person name="Sun S."/>
            <person name="Syed K."/>
            <person name="Tsang A."/>
            <person name="Wiebenga A."/>
            <person name="Young D."/>
            <person name="Pisabarro A."/>
            <person name="Eastwood D.C."/>
            <person name="Martin F."/>
            <person name="Cullen D."/>
            <person name="Grigoriev I.V."/>
            <person name="Hibbett D.S."/>
        </authorList>
    </citation>
    <scope>NUCLEOTIDE SEQUENCE [LARGE SCALE GENOMIC DNA]</scope>
    <source>
        <strain evidence="2 3">MD-104</strain>
    </source>
</reference>
<dbReference type="STRING" id="742152.A0A2H3J0Q5"/>
<gene>
    <name evidence="2" type="ORF">WOLCODRAFT_156467</name>
</gene>
<keyword evidence="3" id="KW-1185">Reference proteome</keyword>
<dbReference type="AlphaFoldDB" id="A0A2H3J0Q5"/>